<accession>A0A0E9VSH5</accession>
<proteinExistence type="predicted"/>
<sequence>MSSYGPNASTLHRYLWESPLAICAPFFMWIFKTNISNERNIHTCVWVERGGSRVL</sequence>
<evidence type="ECO:0000313" key="1">
    <source>
        <dbReference type="EMBL" id="JAH80285.1"/>
    </source>
</evidence>
<reference evidence="1" key="2">
    <citation type="journal article" date="2015" name="Fish Shellfish Immunol.">
        <title>Early steps in the European eel (Anguilla anguilla)-Vibrio vulnificus interaction in the gills: Role of the RtxA13 toxin.</title>
        <authorList>
            <person name="Callol A."/>
            <person name="Pajuelo D."/>
            <person name="Ebbesson L."/>
            <person name="Teles M."/>
            <person name="MacKenzie S."/>
            <person name="Amaro C."/>
        </authorList>
    </citation>
    <scope>NUCLEOTIDE SEQUENCE</scope>
</reference>
<dbReference type="AlphaFoldDB" id="A0A0E9VSH5"/>
<dbReference type="EMBL" id="GBXM01028292">
    <property type="protein sequence ID" value="JAH80285.1"/>
    <property type="molecule type" value="Transcribed_RNA"/>
</dbReference>
<name>A0A0E9VSH5_ANGAN</name>
<organism evidence="1">
    <name type="scientific">Anguilla anguilla</name>
    <name type="common">European freshwater eel</name>
    <name type="synonym">Muraena anguilla</name>
    <dbReference type="NCBI Taxonomy" id="7936"/>
    <lineage>
        <taxon>Eukaryota</taxon>
        <taxon>Metazoa</taxon>
        <taxon>Chordata</taxon>
        <taxon>Craniata</taxon>
        <taxon>Vertebrata</taxon>
        <taxon>Euteleostomi</taxon>
        <taxon>Actinopterygii</taxon>
        <taxon>Neopterygii</taxon>
        <taxon>Teleostei</taxon>
        <taxon>Anguilliformes</taxon>
        <taxon>Anguillidae</taxon>
        <taxon>Anguilla</taxon>
    </lineage>
</organism>
<reference evidence="1" key="1">
    <citation type="submission" date="2014-11" db="EMBL/GenBank/DDBJ databases">
        <authorList>
            <person name="Amaro Gonzalez C."/>
        </authorList>
    </citation>
    <scope>NUCLEOTIDE SEQUENCE</scope>
</reference>
<protein>
    <submittedName>
        <fullName evidence="1">Uncharacterized protein</fullName>
    </submittedName>
</protein>